<keyword evidence="4" id="KW-1185">Reference proteome</keyword>
<dbReference type="Pfam" id="PF18962">
    <property type="entry name" value="Por_Secre_tail"/>
    <property type="match status" value="1"/>
</dbReference>
<reference evidence="3 4" key="1">
    <citation type="journal article" date="2012" name="Front. Microbiol.">
        <title>Complete genome of Ignavibacterium album, a metabolically versatile, flagellated, facultative anaerobe from the phylum Chlorobi.</title>
        <authorList>
            <person name="Liu Z."/>
            <person name="Frigaard N.-U."/>
            <person name="Vogl K."/>
            <person name="Iino T."/>
            <person name="Ohkuma M."/>
            <person name="Overmann J."/>
            <person name="Bryant D.A."/>
        </authorList>
    </citation>
    <scope>NUCLEOTIDE SEQUENCE [LARGE SCALE GENOMIC DNA]</scope>
    <source>
        <strain evidence="4">DSM 19864 / JCM 16511 / NBRC 101810 / Mat9-16</strain>
    </source>
</reference>
<dbReference type="AlphaFoldDB" id="I0ANS3"/>
<dbReference type="RefSeq" id="WP_014561769.1">
    <property type="nucleotide sequence ID" value="NC_017464.1"/>
</dbReference>
<accession>I0ANS3</accession>
<protein>
    <submittedName>
        <fullName evidence="3">5'-Nucleotidase domain protein</fullName>
    </submittedName>
</protein>
<name>I0ANS3_IGNAJ</name>
<dbReference type="Proteomes" id="UP000007394">
    <property type="component" value="Chromosome"/>
</dbReference>
<evidence type="ECO:0000313" key="4">
    <source>
        <dbReference type="Proteomes" id="UP000007394"/>
    </source>
</evidence>
<dbReference type="eggNOG" id="COG0265">
    <property type="taxonomic scope" value="Bacteria"/>
</dbReference>
<organism evidence="3 4">
    <name type="scientific">Ignavibacterium album (strain DSM 19864 / JCM 16511 / NBRC 101810 / Mat9-16)</name>
    <dbReference type="NCBI Taxonomy" id="945713"/>
    <lineage>
        <taxon>Bacteria</taxon>
        <taxon>Pseudomonadati</taxon>
        <taxon>Ignavibacteriota</taxon>
        <taxon>Ignavibacteria</taxon>
        <taxon>Ignavibacteriales</taxon>
        <taxon>Ignavibacteriaceae</taxon>
        <taxon>Ignavibacterium</taxon>
    </lineage>
</organism>
<feature type="domain" description="Secretion system C-terminal sorting" evidence="2">
    <location>
        <begin position="956"/>
        <end position="1030"/>
    </location>
</feature>
<proteinExistence type="predicted"/>
<dbReference type="NCBIfam" id="TIGR04183">
    <property type="entry name" value="Por_Secre_tail"/>
    <property type="match status" value="1"/>
</dbReference>
<dbReference type="KEGG" id="ial:IALB_2927"/>
<sequence length="1034" mass="114298">MKKKLFLFALLVLLSFQFLNAQTWINEEKDLTASSTNIEQFKNKGGTQTVYQSSTYAIGRKLNTDSSSFISRSYHQFNINQSVFPTNTQIDEVTVHYTTSAGSYSFKLTKVSAVGTDDAANWSAIGSGTSMDAGIAYSAVEQSFVSAKIKTEMQNLLTSGKIILGALSENETANNSYADLFIWLHIKYRRPAQTFPYNAANYHNGALISGQIGVGLGQPPTSYPSPKQFDAIESQNINLLAYDNQDISTRRYLYNDTEAPNQKSKWDQDKFGDITLLGDPQAITVQSNTSNAGSTFRAWLRKNCKIDQTHKTEFDGDQTQQNTAWIVEQNNGSITAPSSKTVASNNYNFAGWTDNITLPQTRTINNPTDNQTYTALYKVPHKSNQTNAYSNTCQRRFIQTPDGVKHICYESMNKVWYELSIDNGATWFLGNGGKPLSSADAKNPSMSFYGNQIGIVWQEKIGSSFKIKMALFYGSNYSSSVFSTVADEDLLLDYSHNANPVIAWGYNAKIVVVWSGMDLCASPFGGVALKYAYGSASSNGISWYTQCGIDGTDANSINPTIAANYSVNTSPFYFHIAWEQVVNSSTSKINYSMLSAGANNYLQHTAFEESSYNSGYSKNYQPSILLRQVGDSYLPYITWLGYRTTPSVSSRVIMRYKQYGSWSPLSIYGGNSVQSFSINNAGFLYGQYVLGLGWSEPVSQGSTTYFNKAVKIGSSTTINTLSTEGKDLQINNSTSYSSMFVNSFQSKTLPYSFSLSQPFASLSKENSLAMLNAREGVVGKNGAQFFFALGDISVNGQNVDFVEIPDSIKIDNLGAINTYLVSKPITVNESSNLTYGVEYGIADSVLCSSVLANNGNITFKVVLIDDKTNEVLDVFDEVTYSGNNVYQYNNIGYQVNLAGIGERTIRLGLAVNTNIEFDYSLSNRISDQSLLAKTSYQTINYKGPLVVTNYALEQNYPNPFNPSTKIKFQLPKNDFVTLKVYDILGNEVTTLVNEEKAQGRYEINFDASNLSSGVYIYKIKAGEFVSSKKMLLLK</sequence>
<evidence type="ECO:0000259" key="2">
    <source>
        <dbReference type="Pfam" id="PF18962"/>
    </source>
</evidence>
<feature type="chain" id="PRO_5003624591" evidence="1">
    <location>
        <begin position="22"/>
        <end position="1034"/>
    </location>
</feature>
<dbReference type="STRING" id="945713.IALB_2927"/>
<dbReference type="EMBL" id="CP003418">
    <property type="protein sequence ID" value="AFH50630.1"/>
    <property type="molecule type" value="Genomic_DNA"/>
</dbReference>
<evidence type="ECO:0000313" key="3">
    <source>
        <dbReference type="EMBL" id="AFH50630.1"/>
    </source>
</evidence>
<feature type="signal peptide" evidence="1">
    <location>
        <begin position="1"/>
        <end position="21"/>
    </location>
</feature>
<gene>
    <name evidence="3" type="ordered locus">IALB_2927</name>
</gene>
<dbReference type="Gene3D" id="2.60.40.4070">
    <property type="match status" value="1"/>
</dbReference>
<dbReference type="HOGENOM" id="CLU_293690_0_0_10"/>
<evidence type="ECO:0000256" key="1">
    <source>
        <dbReference type="SAM" id="SignalP"/>
    </source>
</evidence>
<keyword evidence="1" id="KW-0732">Signal</keyword>
<dbReference type="InterPro" id="IPR026444">
    <property type="entry name" value="Secre_tail"/>
</dbReference>